<dbReference type="SUPFAM" id="SSF55811">
    <property type="entry name" value="Nudix"/>
    <property type="match status" value="1"/>
</dbReference>
<evidence type="ECO:0000256" key="3">
    <source>
        <dbReference type="ARBA" id="ARBA00022801"/>
    </source>
</evidence>
<dbReference type="Gene3D" id="3.90.79.10">
    <property type="entry name" value="Nucleoside Triphosphate Pyrophosphohydrolase"/>
    <property type="match status" value="1"/>
</dbReference>
<dbReference type="AlphaFoldDB" id="A0A3S9ZG70"/>
<keyword evidence="3 4" id="KW-0378">Hydrolase</keyword>
<dbReference type="PROSITE" id="PS00893">
    <property type="entry name" value="NUDIX_BOX"/>
    <property type="match status" value="1"/>
</dbReference>
<evidence type="ECO:0000259" key="5">
    <source>
        <dbReference type="PROSITE" id="PS51462"/>
    </source>
</evidence>
<organism evidence="6 7">
    <name type="scientific">Streptomyces griseoviridis</name>
    <dbReference type="NCBI Taxonomy" id="45398"/>
    <lineage>
        <taxon>Bacteria</taxon>
        <taxon>Bacillati</taxon>
        <taxon>Actinomycetota</taxon>
        <taxon>Actinomycetes</taxon>
        <taxon>Kitasatosporales</taxon>
        <taxon>Streptomycetaceae</taxon>
        <taxon>Streptomyces</taxon>
    </lineage>
</organism>
<dbReference type="EMBL" id="CP034687">
    <property type="protein sequence ID" value="AZS86763.1"/>
    <property type="molecule type" value="Genomic_DNA"/>
</dbReference>
<evidence type="ECO:0000313" key="6">
    <source>
        <dbReference type="EMBL" id="AZS86763.1"/>
    </source>
</evidence>
<evidence type="ECO:0000256" key="2">
    <source>
        <dbReference type="ARBA" id="ARBA00005582"/>
    </source>
</evidence>
<gene>
    <name evidence="6" type="ORF">ELQ87_22785</name>
</gene>
<comment type="cofactor">
    <cofactor evidence="1">
        <name>Mg(2+)</name>
        <dbReference type="ChEBI" id="CHEBI:18420"/>
    </cofactor>
</comment>
<dbReference type="InterPro" id="IPR000086">
    <property type="entry name" value="NUDIX_hydrolase_dom"/>
</dbReference>
<comment type="similarity">
    <text evidence="2 4">Belongs to the Nudix hydrolase family.</text>
</comment>
<dbReference type="InterPro" id="IPR020084">
    <property type="entry name" value="NUDIX_hydrolase_CS"/>
</dbReference>
<dbReference type="GO" id="GO:0016787">
    <property type="term" value="F:hydrolase activity"/>
    <property type="evidence" value="ECO:0007669"/>
    <property type="project" value="UniProtKB-KW"/>
</dbReference>
<evidence type="ECO:0000256" key="1">
    <source>
        <dbReference type="ARBA" id="ARBA00001946"/>
    </source>
</evidence>
<dbReference type="Pfam" id="PF00293">
    <property type="entry name" value="NUDIX"/>
    <property type="match status" value="1"/>
</dbReference>
<dbReference type="PANTHER" id="PTHR43046">
    <property type="entry name" value="GDP-MANNOSE MANNOSYL HYDROLASE"/>
    <property type="match status" value="1"/>
</dbReference>
<sequence length="177" mass="19825">MVTGVPRSILIHDGRTSRDVGLVYCCSGYLVEDGRVLLVHHNRFDKWVPPGGHIEPGESFAGTAVREFKEETGLVVEAISSQPPVHPADHNATPEPVPFYVDIEREGFPTPALVQFFYVKRQPGTREQAVEAERAEVHGADWFSLDDLDSLKTFDQVRSLARFALLNYPVAEERTRP</sequence>
<dbReference type="OrthoDB" id="21568at2"/>
<evidence type="ECO:0000313" key="7">
    <source>
        <dbReference type="Proteomes" id="UP000271291"/>
    </source>
</evidence>
<proteinExistence type="inferred from homology"/>
<feature type="domain" description="Nudix hydrolase" evidence="5">
    <location>
        <begin position="21"/>
        <end position="164"/>
    </location>
</feature>
<dbReference type="KEGG" id="sgd:ELQ87_22785"/>
<protein>
    <submittedName>
        <fullName evidence="6">NUDIX domain-containing protein</fullName>
    </submittedName>
</protein>
<dbReference type="InterPro" id="IPR015797">
    <property type="entry name" value="NUDIX_hydrolase-like_dom_sf"/>
</dbReference>
<evidence type="ECO:0000256" key="4">
    <source>
        <dbReference type="RuleBase" id="RU003476"/>
    </source>
</evidence>
<dbReference type="Proteomes" id="UP000271291">
    <property type="component" value="Chromosome"/>
</dbReference>
<accession>A0A3S9ZG70</accession>
<dbReference type="PRINTS" id="PR00502">
    <property type="entry name" value="NUDIXFAMILY"/>
</dbReference>
<dbReference type="PANTHER" id="PTHR43046:SF14">
    <property type="entry name" value="MUTT_NUDIX FAMILY PROTEIN"/>
    <property type="match status" value="1"/>
</dbReference>
<name>A0A3S9ZG70_STRGD</name>
<dbReference type="InterPro" id="IPR020476">
    <property type="entry name" value="Nudix_hydrolase"/>
</dbReference>
<reference evidence="6 7" key="1">
    <citation type="submission" date="2018-12" db="EMBL/GenBank/DDBJ databases">
        <title>Streptomyces griseoviridis F1-27 complete genome.</title>
        <authorList>
            <person name="Mariita R.M."/>
            <person name="Sello J.K."/>
        </authorList>
    </citation>
    <scope>NUCLEOTIDE SEQUENCE [LARGE SCALE GENOMIC DNA]</scope>
    <source>
        <strain evidence="6 7">F1-27</strain>
    </source>
</reference>
<dbReference type="PROSITE" id="PS51462">
    <property type="entry name" value="NUDIX"/>
    <property type="match status" value="1"/>
</dbReference>